<reference evidence="7 8" key="1">
    <citation type="submission" date="2018-10" db="EMBL/GenBank/DDBJ databases">
        <authorList>
            <person name="Zhang X."/>
        </authorList>
    </citation>
    <scope>NUCLEOTIDE SEQUENCE [LARGE SCALE GENOMIC DNA]</scope>
    <source>
        <strain evidence="7 8">SK-G1</strain>
    </source>
</reference>
<evidence type="ECO:0000256" key="5">
    <source>
        <dbReference type="NCBIfam" id="TIGR02228"/>
    </source>
</evidence>
<evidence type="ECO:0000256" key="3">
    <source>
        <dbReference type="ARBA" id="ARBA00022989"/>
    </source>
</evidence>
<dbReference type="NCBIfam" id="TIGR02228">
    <property type="entry name" value="sigpep_I_arch"/>
    <property type="match status" value="1"/>
</dbReference>
<dbReference type="InterPro" id="IPR036286">
    <property type="entry name" value="LexA/Signal_pep-like_sf"/>
</dbReference>
<dbReference type="AlphaFoldDB" id="A0A3G2R967"/>
<protein>
    <recommendedName>
        <fullName evidence="5">Signal peptidase I</fullName>
        <ecNumber evidence="5">3.4.21.89</ecNumber>
    </recommendedName>
</protein>
<evidence type="ECO:0000313" key="7">
    <source>
        <dbReference type="EMBL" id="AYO31986.1"/>
    </source>
</evidence>
<dbReference type="GO" id="GO:0016020">
    <property type="term" value="C:membrane"/>
    <property type="evidence" value="ECO:0007669"/>
    <property type="project" value="UniProtKB-SubCell"/>
</dbReference>
<dbReference type="RefSeq" id="WP_122015619.1">
    <property type="nucleotide sequence ID" value="NZ_CP033169.1"/>
</dbReference>
<name>A0A3G2R967_9FIRM</name>
<dbReference type="PRINTS" id="PR00728">
    <property type="entry name" value="SIGNALPTASE"/>
</dbReference>
<keyword evidence="3" id="KW-1133">Transmembrane helix</keyword>
<dbReference type="InterPro" id="IPR001733">
    <property type="entry name" value="Peptidase_S26B"/>
</dbReference>
<evidence type="ECO:0000256" key="4">
    <source>
        <dbReference type="ARBA" id="ARBA00023136"/>
    </source>
</evidence>
<dbReference type="GO" id="GO:0004252">
    <property type="term" value="F:serine-type endopeptidase activity"/>
    <property type="evidence" value="ECO:0007669"/>
    <property type="project" value="UniProtKB-UniRule"/>
</dbReference>
<dbReference type="GO" id="GO:0009003">
    <property type="term" value="F:signal peptidase activity"/>
    <property type="evidence" value="ECO:0007669"/>
    <property type="project" value="UniProtKB-EC"/>
</dbReference>
<evidence type="ECO:0000256" key="2">
    <source>
        <dbReference type="ARBA" id="ARBA00022692"/>
    </source>
</evidence>
<comment type="subcellular location">
    <subcellularLocation>
        <location evidence="1">Membrane</location>
    </subcellularLocation>
</comment>
<feature type="compositionally biased region" description="Polar residues" evidence="6">
    <location>
        <begin position="185"/>
        <end position="199"/>
    </location>
</feature>
<dbReference type="EMBL" id="CP033169">
    <property type="protein sequence ID" value="AYO31986.1"/>
    <property type="molecule type" value="Genomic_DNA"/>
</dbReference>
<dbReference type="KEGG" id="bacg:D2962_16520"/>
<proteinExistence type="predicted"/>
<organism evidence="7 8">
    <name type="scientific">Biomaibacter acetigenes</name>
    <dbReference type="NCBI Taxonomy" id="2316383"/>
    <lineage>
        <taxon>Bacteria</taxon>
        <taxon>Bacillati</taxon>
        <taxon>Bacillota</taxon>
        <taxon>Clostridia</taxon>
        <taxon>Thermosediminibacterales</taxon>
        <taxon>Tepidanaerobacteraceae</taxon>
        <taxon>Biomaibacter</taxon>
    </lineage>
</organism>
<dbReference type="PANTHER" id="PTHR10806">
    <property type="entry name" value="SIGNAL PEPTIDASE COMPLEX CATALYTIC SUBUNIT SEC11"/>
    <property type="match status" value="1"/>
</dbReference>
<dbReference type="Proteomes" id="UP000280960">
    <property type="component" value="Chromosome"/>
</dbReference>
<evidence type="ECO:0000256" key="1">
    <source>
        <dbReference type="ARBA" id="ARBA00004370"/>
    </source>
</evidence>
<keyword evidence="7" id="KW-0378">Hydrolase</keyword>
<evidence type="ECO:0000256" key="6">
    <source>
        <dbReference type="SAM" id="MobiDB-lite"/>
    </source>
</evidence>
<sequence length="199" mass="22276">MKAAFRWMSNILTVLLLFLVFSTFFLIYQSRMKPNKAASVMGYKLLTVLSGSMSPFLEPGDMIVVRELMPENIRVGDLITYRINEKTLVTHRVVEVIQRDGLLAFRTKGDANNTEDPDLVTPDRVAGSMVFKIPYAGYIGRFVRTPKGFIAMIVFPGLLLIAGEIKNILNELSKEENEKKKQNADAAQNGGQSEGNMKL</sequence>
<evidence type="ECO:0000313" key="8">
    <source>
        <dbReference type="Proteomes" id="UP000280960"/>
    </source>
</evidence>
<dbReference type="CDD" id="cd06530">
    <property type="entry name" value="S26_SPase_I"/>
    <property type="match status" value="1"/>
</dbReference>
<keyword evidence="2" id="KW-0812">Transmembrane</keyword>
<dbReference type="SUPFAM" id="SSF51306">
    <property type="entry name" value="LexA/Signal peptidase"/>
    <property type="match status" value="1"/>
</dbReference>
<gene>
    <name evidence="7" type="ORF">D2962_16520</name>
</gene>
<dbReference type="PANTHER" id="PTHR10806:SF6">
    <property type="entry name" value="SIGNAL PEPTIDASE COMPLEX CATALYTIC SUBUNIT SEC11"/>
    <property type="match status" value="1"/>
</dbReference>
<accession>A0A3G2R967</accession>
<keyword evidence="8" id="KW-1185">Reference proteome</keyword>
<keyword evidence="4" id="KW-0472">Membrane</keyword>
<dbReference type="GO" id="GO:0006465">
    <property type="term" value="P:signal peptide processing"/>
    <property type="evidence" value="ECO:0007669"/>
    <property type="project" value="UniProtKB-UniRule"/>
</dbReference>
<dbReference type="EC" id="3.4.21.89" evidence="5"/>
<dbReference type="InterPro" id="IPR019533">
    <property type="entry name" value="Peptidase_S26"/>
</dbReference>
<feature type="region of interest" description="Disordered" evidence="6">
    <location>
        <begin position="176"/>
        <end position="199"/>
    </location>
</feature>